<evidence type="ECO:0000256" key="6">
    <source>
        <dbReference type="SAM" id="MobiDB-lite"/>
    </source>
</evidence>
<dbReference type="SUPFAM" id="SSF52540">
    <property type="entry name" value="P-loop containing nucleoside triphosphate hydrolases"/>
    <property type="match status" value="1"/>
</dbReference>
<evidence type="ECO:0000259" key="7">
    <source>
        <dbReference type="PROSITE" id="PS51194"/>
    </source>
</evidence>
<comment type="similarity">
    <text evidence="5">Belongs to the DEAD box helicase family.</text>
</comment>
<dbReference type="EMBL" id="RFFH01000005">
    <property type="protein sequence ID" value="RMI32400.1"/>
    <property type="molecule type" value="Genomic_DNA"/>
</dbReference>
<dbReference type="PROSITE" id="PS51194">
    <property type="entry name" value="HELICASE_CTER"/>
    <property type="match status" value="1"/>
</dbReference>
<dbReference type="InterPro" id="IPR027417">
    <property type="entry name" value="P-loop_NTPase"/>
</dbReference>
<accession>A0A3M2L6P3</accession>
<feature type="region of interest" description="Disordered" evidence="6">
    <location>
        <begin position="288"/>
        <end position="333"/>
    </location>
</feature>
<dbReference type="Pfam" id="PF00271">
    <property type="entry name" value="Helicase_C"/>
    <property type="match status" value="1"/>
</dbReference>
<organism evidence="8 9">
    <name type="scientific">Nocardia stercoris</name>
    <dbReference type="NCBI Taxonomy" id="2483361"/>
    <lineage>
        <taxon>Bacteria</taxon>
        <taxon>Bacillati</taxon>
        <taxon>Actinomycetota</taxon>
        <taxon>Actinomycetes</taxon>
        <taxon>Mycobacteriales</taxon>
        <taxon>Nocardiaceae</taxon>
        <taxon>Nocardia</taxon>
    </lineage>
</organism>
<dbReference type="InterPro" id="IPR001650">
    <property type="entry name" value="Helicase_C-like"/>
</dbReference>
<dbReference type="GO" id="GO:0003724">
    <property type="term" value="F:RNA helicase activity"/>
    <property type="evidence" value="ECO:0007669"/>
    <property type="project" value="TreeGrafter"/>
</dbReference>
<evidence type="ECO:0000313" key="8">
    <source>
        <dbReference type="EMBL" id="RMI32400.1"/>
    </source>
</evidence>
<evidence type="ECO:0000256" key="5">
    <source>
        <dbReference type="ARBA" id="ARBA00038437"/>
    </source>
</evidence>
<dbReference type="PANTHER" id="PTHR47959">
    <property type="entry name" value="ATP-DEPENDENT RNA HELICASE RHLE-RELATED"/>
    <property type="match status" value="1"/>
</dbReference>
<evidence type="ECO:0000256" key="4">
    <source>
        <dbReference type="ARBA" id="ARBA00022840"/>
    </source>
</evidence>
<keyword evidence="1" id="KW-0547">Nucleotide-binding</keyword>
<proteinExistence type="inferred from homology"/>
<feature type="compositionally biased region" description="Polar residues" evidence="6">
    <location>
        <begin position="76"/>
        <end position="85"/>
    </location>
</feature>
<keyword evidence="4" id="KW-0067">ATP-binding</keyword>
<dbReference type="CDD" id="cd18787">
    <property type="entry name" value="SF2_C_DEAD"/>
    <property type="match status" value="1"/>
</dbReference>
<protein>
    <recommendedName>
        <fullName evidence="7">Helicase C-terminal domain-containing protein</fullName>
    </recommendedName>
</protein>
<keyword evidence="3" id="KW-0347">Helicase</keyword>
<dbReference type="GO" id="GO:0005829">
    <property type="term" value="C:cytosol"/>
    <property type="evidence" value="ECO:0007669"/>
    <property type="project" value="TreeGrafter"/>
</dbReference>
<name>A0A3M2L6P3_9NOCA</name>
<dbReference type="Proteomes" id="UP000279275">
    <property type="component" value="Unassembled WGS sequence"/>
</dbReference>
<keyword evidence="2" id="KW-0378">Hydrolase</keyword>
<sequence>MLFSATLDGAVDELVARYLHDPVRHAVDGTGAATGAHRPNSDHDAGQPADPSAAEQHPSPATGGRSSIDSVAAEGLSTQPANPSPGTAPAVAGRRPARSASGIPADSAAGQQHPTQPPTATPAVTHHLFVVRPADKRHVVAHIAARPGRTLLFVRTQYAADKLGRRLLEAGVPAVVLHGGRTQNQRTRALAAFAGGKASALVATDVAARGIHVDDVSLVLHVDPPEDPKDYVHRAGRTARAGATGTVVTLTTPDERATTEELFTAASIPVTITAVASGDRILTKLTAARPPSGRAVPDPAAPPLPDTPQKSDTPNNFRRNRAVGNRPGHRGKR</sequence>
<dbReference type="SMART" id="SM00490">
    <property type="entry name" value="HELICc"/>
    <property type="match status" value="1"/>
</dbReference>
<dbReference type="PANTHER" id="PTHR47959:SF13">
    <property type="entry name" value="ATP-DEPENDENT RNA HELICASE RHLE"/>
    <property type="match status" value="1"/>
</dbReference>
<comment type="caution">
    <text evidence="8">The sequence shown here is derived from an EMBL/GenBank/DDBJ whole genome shotgun (WGS) entry which is preliminary data.</text>
</comment>
<feature type="domain" description="Helicase C-terminal" evidence="7">
    <location>
        <begin position="135"/>
        <end position="281"/>
    </location>
</feature>
<dbReference type="OrthoDB" id="4558931at2"/>
<dbReference type="AlphaFoldDB" id="A0A3M2L6P3"/>
<feature type="region of interest" description="Disordered" evidence="6">
    <location>
        <begin position="29"/>
        <end position="121"/>
    </location>
</feature>
<evidence type="ECO:0000256" key="3">
    <source>
        <dbReference type="ARBA" id="ARBA00022806"/>
    </source>
</evidence>
<evidence type="ECO:0000256" key="1">
    <source>
        <dbReference type="ARBA" id="ARBA00022741"/>
    </source>
</evidence>
<dbReference type="Gene3D" id="3.40.50.300">
    <property type="entry name" value="P-loop containing nucleotide triphosphate hydrolases"/>
    <property type="match status" value="1"/>
</dbReference>
<evidence type="ECO:0000313" key="9">
    <source>
        <dbReference type="Proteomes" id="UP000279275"/>
    </source>
</evidence>
<keyword evidence="9" id="KW-1185">Reference proteome</keyword>
<evidence type="ECO:0000256" key="2">
    <source>
        <dbReference type="ARBA" id="ARBA00022801"/>
    </source>
</evidence>
<reference evidence="8 9" key="1">
    <citation type="submission" date="2018-10" db="EMBL/GenBank/DDBJ databases">
        <title>Isolation from cow dung.</title>
        <authorList>
            <person name="Ling L."/>
        </authorList>
    </citation>
    <scope>NUCLEOTIDE SEQUENCE [LARGE SCALE GENOMIC DNA]</scope>
    <source>
        <strain evidence="8 9">NEAU-LL90</strain>
    </source>
</reference>
<dbReference type="GO" id="GO:0016787">
    <property type="term" value="F:hydrolase activity"/>
    <property type="evidence" value="ECO:0007669"/>
    <property type="project" value="UniProtKB-KW"/>
</dbReference>
<gene>
    <name evidence="8" type="ORF">EBN03_14605</name>
</gene>
<dbReference type="GO" id="GO:0005524">
    <property type="term" value="F:ATP binding"/>
    <property type="evidence" value="ECO:0007669"/>
    <property type="project" value="UniProtKB-KW"/>
</dbReference>
<dbReference type="InterPro" id="IPR050079">
    <property type="entry name" value="DEAD_box_RNA_helicase"/>
</dbReference>